<keyword evidence="7 8" id="KW-0472">Membrane</keyword>
<dbReference type="EMBL" id="CAJZAI010000003">
    <property type="protein sequence ID" value="CAG9171097.1"/>
    <property type="molecule type" value="Genomic_DNA"/>
</dbReference>
<comment type="subunit">
    <text evidence="8">The complex is composed of two ATP-binding proteins (PotA), two transmembrane proteins (PotB and PotC) and a solute-binding protein (PotD).</text>
</comment>
<dbReference type="GO" id="GO:0005524">
    <property type="term" value="F:ATP binding"/>
    <property type="evidence" value="ECO:0007669"/>
    <property type="project" value="UniProtKB-KW"/>
</dbReference>
<dbReference type="Pfam" id="PF00005">
    <property type="entry name" value="ABC_tran"/>
    <property type="match status" value="1"/>
</dbReference>
<reference evidence="10 11" key="1">
    <citation type="submission" date="2021-08" db="EMBL/GenBank/DDBJ databases">
        <authorList>
            <person name="Peeters C."/>
        </authorList>
    </citation>
    <scope>NUCLEOTIDE SEQUENCE [LARGE SCALE GENOMIC DNA]</scope>
    <source>
        <strain evidence="10 11">LMG 23992</strain>
    </source>
</reference>
<accession>A0ABN7YFV7</accession>
<comment type="similarity">
    <text evidence="8">Belongs to the ABC transporter superfamily. Spermidine/putrescine importer (TC 3.A.1.11.1) family.</text>
</comment>
<dbReference type="InterPro" id="IPR003593">
    <property type="entry name" value="AAA+_ATPase"/>
</dbReference>
<dbReference type="Gene3D" id="3.40.50.300">
    <property type="entry name" value="P-loop containing nucleotide triphosphate hydrolases"/>
    <property type="match status" value="1"/>
</dbReference>
<keyword evidence="5 8" id="KW-0067">ATP-binding</keyword>
<evidence type="ECO:0000256" key="1">
    <source>
        <dbReference type="ARBA" id="ARBA00022448"/>
    </source>
</evidence>
<evidence type="ECO:0000313" key="10">
    <source>
        <dbReference type="EMBL" id="CAG9171097.1"/>
    </source>
</evidence>
<dbReference type="Proteomes" id="UP000727654">
    <property type="component" value="Unassembled WGS sequence"/>
</dbReference>
<dbReference type="InterPro" id="IPR008995">
    <property type="entry name" value="Mo/tungstate-bd_C_term_dom"/>
</dbReference>
<evidence type="ECO:0000256" key="7">
    <source>
        <dbReference type="ARBA" id="ARBA00023136"/>
    </source>
</evidence>
<dbReference type="EC" id="7.6.2.11" evidence="8"/>
<dbReference type="InterPro" id="IPR003439">
    <property type="entry name" value="ABC_transporter-like_ATP-bd"/>
</dbReference>
<dbReference type="NCBIfam" id="TIGR01187">
    <property type="entry name" value="potA"/>
    <property type="match status" value="1"/>
</dbReference>
<dbReference type="PROSITE" id="PS50893">
    <property type="entry name" value="ABC_TRANSPORTER_2"/>
    <property type="match status" value="1"/>
</dbReference>
<evidence type="ECO:0000256" key="8">
    <source>
        <dbReference type="RuleBase" id="RU364083"/>
    </source>
</evidence>
<evidence type="ECO:0000256" key="3">
    <source>
        <dbReference type="ARBA" id="ARBA00022519"/>
    </source>
</evidence>
<name>A0ABN7YFV7_9BURK</name>
<dbReference type="InterPro" id="IPR005893">
    <property type="entry name" value="PotA-like"/>
</dbReference>
<evidence type="ECO:0000256" key="4">
    <source>
        <dbReference type="ARBA" id="ARBA00022741"/>
    </source>
</evidence>
<keyword evidence="1 8" id="KW-0813">Transport</keyword>
<keyword evidence="4 8" id="KW-0547">Nucleotide-binding</keyword>
<keyword evidence="6 8" id="KW-1278">Translocase</keyword>
<protein>
    <recommendedName>
        <fullName evidence="8">Spermidine/putrescine import ATP-binding protein PotA</fullName>
        <ecNumber evidence="8">7.6.2.11</ecNumber>
    </recommendedName>
</protein>
<evidence type="ECO:0000259" key="9">
    <source>
        <dbReference type="PROSITE" id="PS50893"/>
    </source>
</evidence>
<dbReference type="InterPro" id="IPR013611">
    <property type="entry name" value="Transp-assoc_OB_typ2"/>
</dbReference>
<feature type="domain" description="ABC transporter" evidence="9">
    <location>
        <begin position="1"/>
        <end position="231"/>
    </location>
</feature>
<proteinExistence type="inferred from homology"/>
<dbReference type="Pfam" id="PF08402">
    <property type="entry name" value="TOBE_2"/>
    <property type="match status" value="1"/>
</dbReference>
<gene>
    <name evidence="10" type="primary">potA_2</name>
    <name evidence="8" type="synonym">potA</name>
    <name evidence="10" type="ORF">LMG23992_01933</name>
</gene>
<organism evidence="10 11">
    <name type="scientific">Cupriavidus laharis</name>
    <dbReference type="NCBI Taxonomy" id="151654"/>
    <lineage>
        <taxon>Bacteria</taxon>
        <taxon>Pseudomonadati</taxon>
        <taxon>Pseudomonadota</taxon>
        <taxon>Betaproteobacteria</taxon>
        <taxon>Burkholderiales</taxon>
        <taxon>Burkholderiaceae</taxon>
        <taxon>Cupriavidus</taxon>
    </lineage>
</organism>
<dbReference type="InterPro" id="IPR050093">
    <property type="entry name" value="ABC_SmlMolc_Importer"/>
</dbReference>
<comment type="function">
    <text evidence="8">Part of the ABC transporter complex PotABCD involved in spermidine/putrescine import. Responsible for energy coupling to the transport system.</text>
</comment>
<keyword evidence="3" id="KW-0997">Cell inner membrane</keyword>
<comment type="caution">
    <text evidence="10">The sequence shown here is derived from an EMBL/GenBank/DDBJ whole genome shotgun (WGS) entry which is preliminary data.</text>
</comment>
<dbReference type="SUPFAM" id="SSF52540">
    <property type="entry name" value="P-loop containing nucleoside triphosphate hydrolases"/>
    <property type="match status" value="1"/>
</dbReference>
<evidence type="ECO:0000256" key="6">
    <source>
        <dbReference type="ARBA" id="ARBA00022967"/>
    </source>
</evidence>
<keyword evidence="2 8" id="KW-1003">Cell membrane</keyword>
<dbReference type="SMART" id="SM00382">
    <property type="entry name" value="AAA"/>
    <property type="match status" value="1"/>
</dbReference>
<dbReference type="PANTHER" id="PTHR42781:SF5">
    <property type="entry name" value="PUTRESCINE TRANSPORT ATP-BINDING PROTEIN POTG"/>
    <property type="match status" value="1"/>
</dbReference>
<evidence type="ECO:0000256" key="2">
    <source>
        <dbReference type="ARBA" id="ARBA00022475"/>
    </source>
</evidence>
<dbReference type="SUPFAM" id="SSF50331">
    <property type="entry name" value="MOP-like"/>
    <property type="match status" value="1"/>
</dbReference>
<dbReference type="PROSITE" id="PS00211">
    <property type="entry name" value="ABC_TRANSPORTER_1"/>
    <property type="match status" value="1"/>
</dbReference>
<dbReference type="PANTHER" id="PTHR42781">
    <property type="entry name" value="SPERMIDINE/PUTRESCINE IMPORT ATP-BINDING PROTEIN POTA"/>
    <property type="match status" value="1"/>
</dbReference>
<dbReference type="InterPro" id="IPR027417">
    <property type="entry name" value="P-loop_NTPase"/>
</dbReference>
<dbReference type="InterPro" id="IPR017871">
    <property type="entry name" value="ABC_transporter-like_CS"/>
</dbReference>
<evidence type="ECO:0000256" key="5">
    <source>
        <dbReference type="ARBA" id="ARBA00022840"/>
    </source>
</evidence>
<dbReference type="Gene3D" id="2.40.50.100">
    <property type="match status" value="1"/>
</dbReference>
<keyword evidence="11" id="KW-1185">Reference proteome</keyword>
<sequence>MQLTGVSRHFGETVALQHINLAIRAGELFALLGSSGCGKTTLLRIVAGLETLTSGHVYLDGKDISPLPPYRRPVNMMFQSYALFPHMTVEENIAFGLRQESLPRSEVRQRVSEMLALVQMQRYAQRRPHQLSGGQQQRVALARSLAKRPRLLLLDEPMSALDKQIRTTTQAELCHILREVGVTCVLVTHDQEEAMSMADRIAVMNEGRILQVGPPIEVYAFPNSRFVAEFVGNANLFEATVAGRDAGQLILACAQLRQPLRTALDRGWPVGSSIQVCVRPEHVALSRTPPMHTWNTEQGSVDEVTYRGSHSTCRLRLESGQMLVADIPGTVPGRDNTPAPGVGVWASWPADAAVVLDPAKTQGVPGP</sequence>
<evidence type="ECO:0000313" key="11">
    <source>
        <dbReference type="Proteomes" id="UP000727654"/>
    </source>
</evidence>
<comment type="catalytic activity">
    <reaction evidence="8">
        <text>ATP + H2O + polyamine-[polyamine-binding protein]Side 1 = ADP + phosphate + polyamineSide 2 + [polyamine-binding protein]Side 1.</text>
        <dbReference type="EC" id="7.6.2.11"/>
    </reaction>
</comment>